<reference evidence="2 3" key="1">
    <citation type="submission" date="2015-07" db="EMBL/GenBank/DDBJ databases">
        <title>The draft genome sequence of Leadbetterella sp. JN14-9.</title>
        <authorList>
            <person name="Liu Y."/>
            <person name="Du J."/>
            <person name="Shao Z."/>
        </authorList>
    </citation>
    <scope>NUCLEOTIDE SEQUENCE [LARGE SCALE GENOMIC DNA]</scope>
    <source>
        <strain evidence="2 3">JN14-9</strain>
    </source>
</reference>
<dbReference type="AlphaFoldDB" id="A0A0P7C488"/>
<dbReference type="OrthoDB" id="5500612at2"/>
<comment type="caution">
    <text evidence="2">The sequence shown here is derived from an EMBL/GenBank/DDBJ whole genome shotgun (WGS) entry which is preliminary data.</text>
</comment>
<dbReference type="Proteomes" id="UP000050454">
    <property type="component" value="Unassembled WGS sequence"/>
</dbReference>
<dbReference type="STRING" id="1605367.AFM12_00395"/>
<gene>
    <name evidence="2" type="ORF">AFM12_00395</name>
</gene>
<keyword evidence="3" id="KW-1185">Reference proteome</keyword>
<organism evidence="2 3">
    <name type="scientific">Jiulongibacter sediminis</name>
    <dbReference type="NCBI Taxonomy" id="1605367"/>
    <lineage>
        <taxon>Bacteria</taxon>
        <taxon>Pseudomonadati</taxon>
        <taxon>Bacteroidota</taxon>
        <taxon>Cytophagia</taxon>
        <taxon>Cytophagales</taxon>
        <taxon>Leadbetterellaceae</taxon>
        <taxon>Jiulongibacter</taxon>
    </lineage>
</organism>
<dbReference type="NCBIfam" id="TIGR04183">
    <property type="entry name" value="Por_Secre_tail"/>
    <property type="match status" value="1"/>
</dbReference>
<name>A0A0P7C488_9BACT</name>
<dbReference type="RefSeq" id="WP_055143057.1">
    <property type="nucleotide sequence ID" value="NZ_JXSZ01000005.1"/>
</dbReference>
<evidence type="ECO:0000313" key="3">
    <source>
        <dbReference type="Proteomes" id="UP000050454"/>
    </source>
</evidence>
<accession>A0A0P7C488</accession>
<dbReference type="SUPFAM" id="SSF56219">
    <property type="entry name" value="DNase I-like"/>
    <property type="match status" value="1"/>
</dbReference>
<evidence type="ECO:0008006" key="4">
    <source>
        <dbReference type="Google" id="ProtNLM"/>
    </source>
</evidence>
<proteinExistence type="predicted"/>
<sequence>MKNLLLFLLFTGPSAFSQFFSESFSYPSGQSVTGFGWTEHSGGGSNPLQTGEGLSFGAFANDGGILMNGGGQDVHHTFSPQNKGVVYASFLVNVQSASDDGEYFFHLGPESLGTNFRGRVFVKSSGDGMQFGVSKSSNSPNYSAQVYDLNKTYQLILKYTFFNTSGTDDEVEIFVHAEPTSTETISIAKAADGENDTSDLGSVALRQGSSSKAATLMIDEIRVAGTWTEVTELKKEEKIELVFPPSLYSFSGEAEKESVFELALSGYSSESSLFFWSPSTDVVKFSIDKEDWFDQLHFKSEDGNYFETFYIQTFPVDTAVGSDQVDFVVDNQNGEEFARFQTLIKIYKLRSNGSLPVLSAKELLPNAQVKVAGRVTASANEFPGFNYLQDETSGIRLQGDYSFQIGDSVAFYGLLSEVYEEPILVWDSTNTIELYDRKVVQPMDISWQNAEQNQGRLVTVRELELNDQDFVFLPNTNENFRQDGISGTARIWSKTNIDGHMKPQGSNAFTGIIGQFRSQYQLYPRMKDDIESVGEIPSDPLNISKEYTFDLATWNLEWFGSPSNGPEDDELQLQNAIKVMQEIDADIYVLEEITDLNKFSSLVSFLGEYSGECSPAVSGGGEPDQAQRVCFVYKNKTVSRLELKPLLRNVPPISGYPDTFERFWASGRLPALFECEVDIDGVKRRLHIIGIHARANRSGDEKDLVYDMRKIDIEVLKDSLDEYYSNASVIIAGDYNDDVDETVVSGQSGSTYQPFVNDESQWKVLTAELSKAGHKSYIGYNDVIDHITISNELFSDYIQDGTILQLPFVGIEEYPDNTSDHLPVLSRFMLNDVLTPVEKEDSLIIYPNPTTGGLRIRMSPNQKVNAWLSDSKGTSLLFVNGFQSEIEKKLSRKMEKLNAGQYVLQLLIGNSAKSYKIVKQ</sequence>
<keyword evidence="1" id="KW-0732">Signal</keyword>
<dbReference type="InterPro" id="IPR036691">
    <property type="entry name" value="Endo/exonu/phosph_ase_sf"/>
</dbReference>
<feature type="signal peptide" evidence="1">
    <location>
        <begin position="1"/>
        <end position="17"/>
    </location>
</feature>
<dbReference type="InterPro" id="IPR026444">
    <property type="entry name" value="Secre_tail"/>
</dbReference>
<protein>
    <recommendedName>
        <fullName evidence="4">Secretion system C-terminal sorting domain-containing protein</fullName>
    </recommendedName>
</protein>
<dbReference type="EMBL" id="LGTQ01000005">
    <property type="protein sequence ID" value="KPM49145.1"/>
    <property type="molecule type" value="Genomic_DNA"/>
</dbReference>
<feature type="chain" id="PRO_5006136557" description="Secretion system C-terminal sorting domain-containing protein" evidence="1">
    <location>
        <begin position="18"/>
        <end position="920"/>
    </location>
</feature>
<dbReference type="Gene3D" id="3.60.10.10">
    <property type="entry name" value="Endonuclease/exonuclease/phosphatase"/>
    <property type="match status" value="1"/>
</dbReference>
<evidence type="ECO:0000313" key="2">
    <source>
        <dbReference type="EMBL" id="KPM49145.1"/>
    </source>
</evidence>
<evidence type="ECO:0000256" key="1">
    <source>
        <dbReference type="SAM" id="SignalP"/>
    </source>
</evidence>